<dbReference type="SMART" id="SM00347">
    <property type="entry name" value="HTH_MARR"/>
    <property type="match status" value="1"/>
</dbReference>
<dbReference type="PANTHER" id="PTHR33164">
    <property type="entry name" value="TRANSCRIPTIONAL REGULATOR, MARR FAMILY"/>
    <property type="match status" value="1"/>
</dbReference>
<evidence type="ECO:0000313" key="2">
    <source>
        <dbReference type="EMBL" id="MFM1730733.1"/>
    </source>
</evidence>
<comment type="caution">
    <text evidence="2">The sequence shown here is derived from an EMBL/GenBank/DDBJ whole genome shotgun (WGS) entry which is preliminary data.</text>
</comment>
<dbReference type="InterPro" id="IPR036388">
    <property type="entry name" value="WH-like_DNA-bd_sf"/>
</dbReference>
<dbReference type="Pfam" id="PF12802">
    <property type="entry name" value="MarR_2"/>
    <property type="match status" value="1"/>
</dbReference>
<name>A0ABW9G1H0_9NOCA</name>
<reference evidence="2 3" key="1">
    <citation type="submission" date="2023-11" db="EMBL/GenBank/DDBJ databases">
        <authorList>
            <person name="Val-Calvo J."/>
            <person name="Scortti M."/>
            <person name="Vazquez-Boland J."/>
        </authorList>
    </citation>
    <scope>NUCLEOTIDE SEQUENCE [LARGE SCALE GENOMIC DNA]</scope>
    <source>
        <strain evidence="2 3">DSM 46662</strain>
    </source>
</reference>
<dbReference type="InterPro" id="IPR036390">
    <property type="entry name" value="WH_DNA-bd_sf"/>
</dbReference>
<dbReference type="PROSITE" id="PS50995">
    <property type="entry name" value="HTH_MARR_2"/>
    <property type="match status" value="1"/>
</dbReference>
<dbReference type="SUPFAM" id="SSF46785">
    <property type="entry name" value="Winged helix' DNA-binding domain"/>
    <property type="match status" value="1"/>
</dbReference>
<dbReference type="EMBL" id="JBDLNU010000005">
    <property type="protein sequence ID" value="MFM1730733.1"/>
    <property type="molecule type" value="Genomic_DNA"/>
</dbReference>
<organism evidence="2 3">
    <name type="scientific">Prescottella soli</name>
    <dbReference type="NCBI Taxonomy" id="1543852"/>
    <lineage>
        <taxon>Bacteria</taxon>
        <taxon>Bacillati</taxon>
        <taxon>Actinomycetota</taxon>
        <taxon>Actinomycetes</taxon>
        <taxon>Mycobacteriales</taxon>
        <taxon>Nocardiaceae</taxon>
        <taxon>Prescottella</taxon>
    </lineage>
</organism>
<dbReference type="Proteomes" id="UP001629744">
    <property type="component" value="Unassembled WGS sequence"/>
</dbReference>
<dbReference type="PANTHER" id="PTHR33164:SF43">
    <property type="entry name" value="HTH-TYPE TRANSCRIPTIONAL REPRESSOR YETL"/>
    <property type="match status" value="1"/>
</dbReference>
<accession>A0ABW9G1H0</accession>
<feature type="domain" description="HTH marR-type" evidence="1">
    <location>
        <begin position="11"/>
        <end position="144"/>
    </location>
</feature>
<proteinExistence type="predicted"/>
<evidence type="ECO:0000313" key="3">
    <source>
        <dbReference type="Proteomes" id="UP001629744"/>
    </source>
</evidence>
<protein>
    <submittedName>
        <fullName evidence="2">MarR family transcriptional regulator</fullName>
    </submittedName>
</protein>
<gene>
    <name evidence="2" type="ORF">ABEU19_004271</name>
</gene>
<evidence type="ECO:0000259" key="1">
    <source>
        <dbReference type="PROSITE" id="PS50995"/>
    </source>
</evidence>
<dbReference type="InterPro" id="IPR000835">
    <property type="entry name" value="HTH_MarR-typ"/>
</dbReference>
<keyword evidence="3" id="KW-1185">Reference proteome</keyword>
<sequence length="148" mass="15673">MSDKGAIAVDDVSVTVALLRTARVAAQAADDALAADNLNVDHYLVLDTLAECPGATMAELRDHTRIPAPTLTRVVDRLVSIAAVYREVDADDRRKVRVHPSARGCQLHSRLSATVRDAEHAWLADLPGSGSADLVGNLANSLAGRLDA</sequence>
<dbReference type="RefSeq" id="WP_348603813.1">
    <property type="nucleotide sequence ID" value="NZ_CP157276.1"/>
</dbReference>
<dbReference type="InterPro" id="IPR039422">
    <property type="entry name" value="MarR/SlyA-like"/>
</dbReference>
<dbReference type="Gene3D" id="1.10.10.10">
    <property type="entry name" value="Winged helix-like DNA-binding domain superfamily/Winged helix DNA-binding domain"/>
    <property type="match status" value="1"/>
</dbReference>